<organism evidence="1 2">
    <name type="scientific">Paramicrosporidium saccamoebae</name>
    <dbReference type="NCBI Taxonomy" id="1246581"/>
    <lineage>
        <taxon>Eukaryota</taxon>
        <taxon>Fungi</taxon>
        <taxon>Fungi incertae sedis</taxon>
        <taxon>Cryptomycota</taxon>
        <taxon>Cryptomycota incertae sedis</taxon>
        <taxon>Paramicrosporidium</taxon>
    </lineage>
</organism>
<proteinExistence type="predicted"/>
<dbReference type="Gene3D" id="3.40.50.12370">
    <property type="match status" value="1"/>
</dbReference>
<accession>A0A2H9TIZ1</accession>
<reference evidence="1 2" key="1">
    <citation type="submission" date="2016-10" db="EMBL/GenBank/DDBJ databases">
        <title>The genome of Paramicrosporidium saccamoebae is the missing link in understanding Cryptomycota and Microsporidia evolution.</title>
        <authorList>
            <person name="Quandt C.A."/>
            <person name="Beaudet D."/>
            <person name="Corsaro D."/>
            <person name="Michel R."/>
            <person name="Corradi N."/>
            <person name="James T."/>
        </authorList>
    </citation>
    <scope>NUCLEOTIDE SEQUENCE [LARGE SCALE GENOMIC DNA]</scope>
    <source>
        <strain evidence="1 2">KSL3</strain>
    </source>
</reference>
<dbReference type="AlphaFoldDB" id="A0A2H9TIZ1"/>
<gene>
    <name evidence="1" type="ORF">PSACC_02488</name>
</gene>
<comment type="caution">
    <text evidence="1">The sequence shown here is derived from an EMBL/GenBank/DDBJ whole genome shotgun (WGS) entry which is preliminary data.</text>
</comment>
<protein>
    <submittedName>
        <fullName evidence="1">Uncharacterized protein</fullName>
    </submittedName>
</protein>
<name>A0A2H9TIZ1_9FUNG</name>
<evidence type="ECO:0000313" key="2">
    <source>
        <dbReference type="Proteomes" id="UP000240830"/>
    </source>
</evidence>
<evidence type="ECO:0000313" key="1">
    <source>
        <dbReference type="EMBL" id="PJF17698.1"/>
    </source>
</evidence>
<dbReference type="EMBL" id="MTSL01000166">
    <property type="protein sequence ID" value="PJF17698.1"/>
    <property type="molecule type" value="Genomic_DNA"/>
</dbReference>
<keyword evidence="2" id="KW-1185">Reference proteome</keyword>
<sequence length="170" mass="18615">MAALCAEMGLVDFSLTLLLTPILFSFAVLRLVTCPIPVAPNTRPFVKGNRGRLVLFAIDETSLPAVRWSLCNLLSESDYVHILHIVEAGDETSQPGDKVVRSRGALHQVQCELIKGLFDCCEEFRRGGVNFDGQVRSRKANESTADMILTSIAEVEPDIVLLGSSQRLGE</sequence>
<dbReference type="Proteomes" id="UP000240830">
    <property type="component" value="Unassembled WGS sequence"/>
</dbReference>